<organism evidence="3 4">
    <name type="scientific">Coprococcus eutactus</name>
    <dbReference type="NCBI Taxonomy" id="33043"/>
    <lineage>
        <taxon>Bacteria</taxon>
        <taxon>Bacillati</taxon>
        <taxon>Bacillota</taxon>
        <taxon>Clostridia</taxon>
        <taxon>Lachnospirales</taxon>
        <taxon>Lachnospiraceae</taxon>
        <taxon>Coprococcus</taxon>
    </lineage>
</organism>
<evidence type="ECO:0000259" key="2">
    <source>
        <dbReference type="PROSITE" id="PS50943"/>
    </source>
</evidence>
<gene>
    <name evidence="3" type="ORF">COEU31_02860</name>
</gene>
<dbReference type="SUPFAM" id="SSF47413">
    <property type="entry name" value="lambda repressor-like DNA-binding domains"/>
    <property type="match status" value="1"/>
</dbReference>
<dbReference type="CDD" id="cd00093">
    <property type="entry name" value="HTH_XRE"/>
    <property type="match status" value="1"/>
</dbReference>
<dbReference type="PANTHER" id="PTHR46558:SF11">
    <property type="entry name" value="HTH-TYPE TRANSCRIPTIONAL REGULATOR XRE"/>
    <property type="match status" value="1"/>
</dbReference>
<dbReference type="Proteomes" id="UP000660047">
    <property type="component" value="Unassembled WGS sequence"/>
</dbReference>
<dbReference type="GO" id="GO:0003677">
    <property type="term" value="F:DNA binding"/>
    <property type="evidence" value="ECO:0007669"/>
    <property type="project" value="UniProtKB-KW"/>
</dbReference>
<protein>
    <recommendedName>
        <fullName evidence="2">HTH cro/C1-type domain-containing protein</fullName>
    </recommendedName>
</protein>
<reference evidence="3" key="1">
    <citation type="submission" date="2020-06" db="EMBL/GenBank/DDBJ databases">
        <title>Characterization of fructooligosaccharide metabolism and fructooligosaccharide-degrading enzymes in human commensal butyrate producers.</title>
        <authorList>
            <person name="Tanno H."/>
            <person name="Fujii T."/>
            <person name="Hirano K."/>
            <person name="Maeno S."/>
            <person name="Tonozuka T."/>
            <person name="Sakamoto M."/>
            <person name="Ohkuma M."/>
            <person name="Tochio T."/>
            <person name="Endo A."/>
        </authorList>
    </citation>
    <scope>NUCLEOTIDE SEQUENCE</scope>
    <source>
        <strain evidence="3">JCM 31265</strain>
    </source>
</reference>
<feature type="domain" description="HTH cro/C1-type" evidence="2">
    <location>
        <begin position="32"/>
        <end position="86"/>
    </location>
</feature>
<accession>A0AAI9K0S0</accession>
<evidence type="ECO:0000256" key="1">
    <source>
        <dbReference type="ARBA" id="ARBA00023125"/>
    </source>
</evidence>
<dbReference type="RefSeq" id="WP_015535008.1">
    <property type="nucleotide sequence ID" value="NZ_BLYL01000001.1"/>
</dbReference>
<dbReference type="InterPro" id="IPR001387">
    <property type="entry name" value="Cro/C1-type_HTH"/>
</dbReference>
<dbReference type="Gene3D" id="1.10.260.40">
    <property type="entry name" value="lambda repressor-like DNA-binding domains"/>
    <property type="match status" value="1"/>
</dbReference>
<keyword evidence="1" id="KW-0238">DNA-binding</keyword>
<dbReference type="EMBL" id="BLYL01000001">
    <property type="protein sequence ID" value="GFO93240.1"/>
    <property type="molecule type" value="Genomic_DNA"/>
</dbReference>
<dbReference type="AlphaFoldDB" id="A0AAI9K0S0"/>
<name>A0AAI9K0S0_9FIRM</name>
<dbReference type="InterPro" id="IPR010982">
    <property type="entry name" value="Lambda_DNA-bd_dom_sf"/>
</dbReference>
<evidence type="ECO:0000313" key="3">
    <source>
        <dbReference type="EMBL" id="GFO93240.1"/>
    </source>
</evidence>
<dbReference type="PROSITE" id="PS50943">
    <property type="entry name" value="HTH_CROC1"/>
    <property type="match status" value="1"/>
</dbReference>
<evidence type="ECO:0000313" key="4">
    <source>
        <dbReference type="Proteomes" id="UP000660047"/>
    </source>
</evidence>
<dbReference type="SMART" id="SM00530">
    <property type="entry name" value="HTH_XRE"/>
    <property type="match status" value="1"/>
</dbReference>
<proteinExistence type="predicted"/>
<dbReference type="PANTHER" id="PTHR46558">
    <property type="entry name" value="TRACRIPTIONAL REGULATORY PROTEIN-RELATED-RELATED"/>
    <property type="match status" value="1"/>
</dbReference>
<comment type="caution">
    <text evidence="3">The sequence shown here is derived from an EMBL/GenBank/DDBJ whole genome shotgun (WGS) entry which is preliminary data.</text>
</comment>
<sequence>MKKRKERNIDPSVYEDDSSDQDFNCAVIGGALKSLRRSHGKRQQEIAAILKVSVSAYSHYECGERIPDLINLIRISNLYSINMSHLVLLTCIDIAKKNKMDISEVFLAYSHGRTLPPEATGIMSDCDQLDDNGRENLRLFLKSALSC</sequence>
<dbReference type="Pfam" id="PF01381">
    <property type="entry name" value="HTH_3"/>
    <property type="match status" value="1"/>
</dbReference>